<dbReference type="GO" id="GO:0008473">
    <property type="term" value="F:ornithine cyclodeaminase activity"/>
    <property type="evidence" value="ECO:0007669"/>
    <property type="project" value="UniProtKB-EC"/>
</dbReference>
<dbReference type="EC" id="4.3.1.12" evidence="3"/>
<dbReference type="HOGENOM" id="CLU_042088_3_2_5"/>
<dbReference type="NCBIfam" id="NF005762">
    <property type="entry name" value="PRK07589.1"/>
    <property type="match status" value="1"/>
</dbReference>
<sequence length="414" mass="44880">MIRRSRSSGVYFAMIVPLDAILEKLHNPTGKTVQMDDENSTALPFRPAAPVINILEYSAHAGGTSLLSPLPSAKAMVPFVSVENMMHLVHHLGVETVLAELTDAIEADFRRWESFDKTPRVASHSRDGVIELMPTSDGAVYSFKYVNGHPKNIVDGLQTVTAFGLLAEVSTGYPVLLTEMTLLTALRTAATSAMAARHLAPKGARTMAMIGNGAQAEFQALAMKAVCGIDTVRLYDIDPRATEKTARNLAGSGLEVVACPSAQAAIEGAEIITTCTADKQFATILTDNMVGSGVHINAIGGDCPGKTELHRDIVLRSDVFVEYPPQTRIEGEIQQMAPDFPVTELWKVVTGAAPGRRDARQITLFDSVGFAIEDFSALRYVRDRLSGTDFYQNLDMIADPDDPRDLFGMLQRAK</sequence>
<dbReference type="AlphaFoldDB" id="C3KLP9"/>
<dbReference type="EMBL" id="CP000874">
    <property type="protein sequence ID" value="ACP23335.1"/>
    <property type="molecule type" value="Genomic_DNA"/>
</dbReference>
<keyword evidence="3" id="KW-0614">Plasmid</keyword>
<evidence type="ECO:0000256" key="1">
    <source>
        <dbReference type="ARBA" id="ARBA00008903"/>
    </source>
</evidence>
<evidence type="ECO:0000313" key="3">
    <source>
        <dbReference type="EMBL" id="ACP23335.1"/>
    </source>
</evidence>
<dbReference type="KEGG" id="rhi:NGR_b18880"/>
<keyword evidence="2" id="KW-0520">NAD</keyword>
<dbReference type="PANTHER" id="PTHR13812:SF19">
    <property type="entry name" value="KETIMINE REDUCTASE MU-CRYSTALLIN"/>
    <property type="match status" value="1"/>
</dbReference>
<proteinExistence type="inferred from homology"/>
<dbReference type="PANTHER" id="PTHR13812">
    <property type="entry name" value="KETIMINE REDUCTASE MU-CRYSTALLIN"/>
    <property type="match status" value="1"/>
</dbReference>
<dbReference type="Gene3D" id="3.30.1780.10">
    <property type="entry name" value="ornithine cyclodeaminase, domain 1"/>
    <property type="match status" value="1"/>
</dbReference>
<keyword evidence="4" id="KW-1185">Reference proteome</keyword>
<dbReference type="SUPFAM" id="SSF51735">
    <property type="entry name" value="NAD(P)-binding Rossmann-fold domains"/>
    <property type="match status" value="1"/>
</dbReference>
<gene>
    <name evidence="3" type="primary">ocd1</name>
    <name evidence="3" type="ordered locus">NGR_b18880</name>
</gene>
<geneLocation type="plasmid" evidence="4">
    <name>sym pNGR234b</name>
</geneLocation>
<dbReference type="OrthoDB" id="7209364at2"/>
<comment type="similarity">
    <text evidence="1">Belongs to the ornithine cyclodeaminase/mu-crystallin family.</text>
</comment>
<dbReference type="Proteomes" id="UP000001054">
    <property type="component" value="Plasmid pNGR234b"/>
</dbReference>
<protein>
    <submittedName>
        <fullName evidence="3">Ornithine cyclodeaminase</fullName>
        <ecNumber evidence="3">4.3.1.12</ecNumber>
    </submittedName>
</protein>
<organism evidence="3 4">
    <name type="scientific">Sinorhizobium fredii (strain NBRC 101917 / NGR234)</name>
    <dbReference type="NCBI Taxonomy" id="394"/>
    <lineage>
        <taxon>Bacteria</taxon>
        <taxon>Pseudomonadati</taxon>
        <taxon>Pseudomonadota</taxon>
        <taxon>Alphaproteobacteria</taxon>
        <taxon>Hyphomicrobiales</taxon>
        <taxon>Rhizobiaceae</taxon>
        <taxon>Sinorhizobium/Ensifer group</taxon>
        <taxon>Sinorhizobium</taxon>
    </lineage>
</organism>
<dbReference type="InterPro" id="IPR023401">
    <property type="entry name" value="ODC_N"/>
</dbReference>
<evidence type="ECO:0000313" key="4">
    <source>
        <dbReference type="Proteomes" id="UP000001054"/>
    </source>
</evidence>
<dbReference type="InterPro" id="IPR003462">
    <property type="entry name" value="ODC_Mu_crystall"/>
</dbReference>
<dbReference type="PATRIC" id="fig|394.7.peg.2304"/>
<reference evidence="3 4" key="2">
    <citation type="journal article" date="2009" name="Appl. Environ. Microbiol.">
        <title>Rhizobium sp. strain NGR234 possesses a remarkable number of secretion systems.</title>
        <authorList>
            <person name="Schmeisser C."/>
            <person name="Liesegang H."/>
            <person name="Krysciak D."/>
            <person name="Bakkou N."/>
            <person name="Le Quere A."/>
            <person name="Wollherr A."/>
            <person name="Heinemeyer I."/>
            <person name="Morgenstern B."/>
            <person name="Pommerening-Roeser A."/>
            <person name="Flores M."/>
            <person name="Palacios R."/>
            <person name="Brenner S."/>
            <person name="Gottschalk G."/>
            <person name="Schmitz R.A."/>
            <person name="Broughton W.J."/>
            <person name="Perret X."/>
            <person name="Strittmatter A.W."/>
            <person name="Streit W.R."/>
        </authorList>
    </citation>
    <scope>NUCLEOTIDE SEQUENCE [LARGE SCALE GENOMIC DNA]</scope>
    <source>
        <strain evidence="4">NBRC 101917 / NGR234</strain>
    </source>
</reference>
<accession>C3KLP9</accession>
<keyword evidence="3" id="KW-0456">Lyase</keyword>
<reference evidence="4" key="1">
    <citation type="journal article" date="2004" name="J. Bacteriol.">
        <title>An evolutionary hot spot: the pNGR234b replicon of Rhizobium sp. strain NGR234.</title>
        <authorList>
            <person name="Streit W.R."/>
            <person name="Schmitz R.A."/>
            <person name="Perret X."/>
            <person name="Staehelin C."/>
            <person name="Deakin W.J."/>
            <person name="Raasch C."/>
            <person name="Liesegang H."/>
            <person name="Broughton W.J."/>
        </authorList>
    </citation>
    <scope>NUCLEOTIDE SEQUENCE [LARGE SCALE GENOMIC DNA]</scope>
    <source>
        <strain evidence="4">NBRC 101917 / NGR234</strain>
    </source>
</reference>
<name>C3KLP9_SINFN</name>
<dbReference type="InterPro" id="IPR036291">
    <property type="entry name" value="NAD(P)-bd_dom_sf"/>
</dbReference>
<dbReference type="Gene3D" id="3.40.50.720">
    <property type="entry name" value="NAD(P)-binding Rossmann-like Domain"/>
    <property type="match status" value="1"/>
</dbReference>
<evidence type="ECO:0000256" key="2">
    <source>
        <dbReference type="ARBA" id="ARBA00023027"/>
    </source>
</evidence>
<dbReference type="Pfam" id="PF02423">
    <property type="entry name" value="OCD_Mu_crystall"/>
    <property type="match status" value="1"/>
</dbReference>